<evidence type="ECO:0000256" key="3">
    <source>
        <dbReference type="ARBA" id="ARBA00022499"/>
    </source>
</evidence>
<feature type="compositionally biased region" description="Polar residues" evidence="7">
    <location>
        <begin position="37"/>
        <end position="54"/>
    </location>
</feature>
<dbReference type="InterPro" id="IPR050158">
    <property type="entry name" value="Ubiquitin_ubiquitin-like"/>
</dbReference>
<dbReference type="SMART" id="SM00213">
    <property type="entry name" value="UBQ"/>
    <property type="match status" value="1"/>
</dbReference>
<organism evidence="9 10">
    <name type="scientific">Hypholoma sublateritium (strain FD-334 SS-4)</name>
    <dbReference type="NCBI Taxonomy" id="945553"/>
    <lineage>
        <taxon>Eukaryota</taxon>
        <taxon>Fungi</taxon>
        <taxon>Dikarya</taxon>
        <taxon>Basidiomycota</taxon>
        <taxon>Agaricomycotina</taxon>
        <taxon>Agaricomycetes</taxon>
        <taxon>Agaricomycetidae</taxon>
        <taxon>Agaricales</taxon>
        <taxon>Agaricineae</taxon>
        <taxon>Strophariaceae</taxon>
        <taxon>Hypholoma</taxon>
    </lineage>
</organism>
<keyword evidence="6" id="KW-0687">Ribonucleoprotein</keyword>
<dbReference type="OrthoDB" id="428577at2759"/>
<keyword evidence="10" id="KW-1185">Reference proteome</keyword>
<dbReference type="GO" id="GO:1990904">
    <property type="term" value="C:ribonucleoprotein complex"/>
    <property type="evidence" value="ECO:0007669"/>
    <property type="project" value="UniProtKB-KW"/>
</dbReference>
<dbReference type="InterPro" id="IPR002906">
    <property type="entry name" value="Ribosomal_eS31"/>
</dbReference>
<dbReference type="FunFam" id="3.10.20.90:FF:000428">
    <property type="entry name" value="Polyubiquitin-C"/>
    <property type="match status" value="1"/>
</dbReference>
<dbReference type="GO" id="GO:0006412">
    <property type="term" value="P:translation"/>
    <property type="evidence" value="ECO:0007669"/>
    <property type="project" value="InterPro"/>
</dbReference>
<evidence type="ECO:0000256" key="2">
    <source>
        <dbReference type="ARBA" id="ARBA00009891"/>
    </source>
</evidence>
<evidence type="ECO:0000256" key="1">
    <source>
        <dbReference type="ARBA" id="ARBA00008373"/>
    </source>
</evidence>
<sequence length="176" mass="20044">MQIFVKTLTGKTITLEVESSDTIDNVKAKIQDKEGYNSPSQTFLQRTNGNSSIPPDQQRLIFAGKQLEDGRTLSDYNIQKESTLHLVLRLRGGAKKRKKKTYNTPKKIKHKRKKVKMSILKYYKVDSDGKIKRLRRECPSAECGAGIFMAFHKDRQYCGKCGLTYTFQPGTKPPVV</sequence>
<reference evidence="10" key="1">
    <citation type="submission" date="2014-04" db="EMBL/GenBank/DDBJ databases">
        <title>Evolutionary Origins and Diversification of the Mycorrhizal Mutualists.</title>
        <authorList>
            <consortium name="DOE Joint Genome Institute"/>
            <consortium name="Mycorrhizal Genomics Consortium"/>
            <person name="Kohler A."/>
            <person name="Kuo A."/>
            <person name="Nagy L.G."/>
            <person name="Floudas D."/>
            <person name="Copeland A."/>
            <person name="Barry K.W."/>
            <person name="Cichocki N."/>
            <person name="Veneault-Fourrey C."/>
            <person name="LaButti K."/>
            <person name="Lindquist E.A."/>
            <person name="Lipzen A."/>
            <person name="Lundell T."/>
            <person name="Morin E."/>
            <person name="Murat C."/>
            <person name="Riley R."/>
            <person name="Ohm R."/>
            <person name="Sun H."/>
            <person name="Tunlid A."/>
            <person name="Henrissat B."/>
            <person name="Grigoriev I.V."/>
            <person name="Hibbett D.S."/>
            <person name="Martin F."/>
        </authorList>
    </citation>
    <scope>NUCLEOTIDE SEQUENCE [LARGE SCALE GENOMIC DNA]</scope>
    <source>
        <strain evidence="10">FD-334 SS-4</strain>
    </source>
</reference>
<dbReference type="Gene3D" id="3.10.20.90">
    <property type="entry name" value="Phosphatidylinositol 3-kinase Catalytic Subunit, Chain A, domain 1"/>
    <property type="match status" value="1"/>
</dbReference>
<dbReference type="Gene3D" id="6.20.50.150">
    <property type="match status" value="1"/>
</dbReference>
<dbReference type="AlphaFoldDB" id="A0A0D2PHS4"/>
<dbReference type="SUPFAM" id="SSF57829">
    <property type="entry name" value="Zn-binding ribosomal proteins"/>
    <property type="match status" value="1"/>
</dbReference>
<dbReference type="InterPro" id="IPR011332">
    <property type="entry name" value="Ribosomal_zn-bd"/>
</dbReference>
<comment type="similarity">
    <text evidence="2">In the C-terminal section; belongs to the eukaryotic ribosomal protein eS31 family.</text>
</comment>
<evidence type="ECO:0000256" key="7">
    <source>
        <dbReference type="SAM" id="MobiDB-lite"/>
    </source>
</evidence>
<dbReference type="GO" id="GO:0003735">
    <property type="term" value="F:structural constituent of ribosome"/>
    <property type="evidence" value="ECO:0007669"/>
    <property type="project" value="InterPro"/>
</dbReference>
<comment type="similarity">
    <text evidence="1">In the N-terminal section; belongs to the ubiquitin family.</text>
</comment>
<evidence type="ECO:0000256" key="5">
    <source>
        <dbReference type="ARBA" id="ARBA00022980"/>
    </source>
</evidence>
<evidence type="ECO:0000313" key="10">
    <source>
        <dbReference type="Proteomes" id="UP000054270"/>
    </source>
</evidence>
<dbReference type="SUPFAM" id="SSF54236">
    <property type="entry name" value="Ubiquitin-like"/>
    <property type="match status" value="1"/>
</dbReference>
<feature type="domain" description="Ubiquitin-like" evidence="8">
    <location>
        <begin position="1"/>
        <end position="93"/>
    </location>
</feature>
<evidence type="ECO:0000313" key="9">
    <source>
        <dbReference type="EMBL" id="KJA28046.1"/>
    </source>
</evidence>
<dbReference type="Pfam" id="PF01599">
    <property type="entry name" value="Ribosomal_S27"/>
    <property type="match status" value="1"/>
</dbReference>
<dbReference type="SMART" id="SM01402">
    <property type="entry name" value="Ribosomal_S27"/>
    <property type="match status" value="1"/>
</dbReference>
<dbReference type="InterPro" id="IPR029071">
    <property type="entry name" value="Ubiquitin-like_domsf"/>
</dbReference>
<dbReference type="PANTHER" id="PTHR10666">
    <property type="entry name" value="UBIQUITIN"/>
    <property type="match status" value="1"/>
</dbReference>
<dbReference type="PROSITE" id="PS50053">
    <property type="entry name" value="UBIQUITIN_2"/>
    <property type="match status" value="1"/>
</dbReference>
<name>A0A0D2PHS4_HYPSF</name>
<evidence type="ECO:0000256" key="6">
    <source>
        <dbReference type="ARBA" id="ARBA00023274"/>
    </source>
</evidence>
<keyword evidence="4" id="KW-0862">Zinc</keyword>
<dbReference type="EMBL" id="KN817522">
    <property type="protein sequence ID" value="KJA28046.1"/>
    <property type="molecule type" value="Genomic_DNA"/>
</dbReference>
<dbReference type="STRING" id="945553.A0A0D2PHS4"/>
<protein>
    <recommendedName>
        <fullName evidence="8">Ubiquitin-like domain-containing protein</fullName>
    </recommendedName>
</protein>
<evidence type="ECO:0000256" key="4">
    <source>
        <dbReference type="ARBA" id="ARBA00022833"/>
    </source>
</evidence>
<dbReference type="InterPro" id="IPR038582">
    <property type="entry name" value="Ribosomal_eS31_euk-type_sf"/>
</dbReference>
<gene>
    <name evidence="9" type="ORF">HYPSUDRAFT_197596</name>
</gene>
<dbReference type="OMA" id="GVFMAFH"/>
<dbReference type="CDD" id="cd01803">
    <property type="entry name" value="Ubl_ubiquitin"/>
    <property type="match status" value="1"/>
</dbReference>
<dbReference type="GO" id="GO:0005840">
    <property type="term" value="C:ribosome"/>
    <property type="evidence" value="ECO:0007669"/>
    <property type="project" value="UniProtKB-KW"/>
</dbReference>
<proteinExistence type="inferred from homology"/>
<feature type="region of interest" description="Disordered" evidence="7">
    <location>
        <begin position="34"/>
        <end position="54"/>
    </location>
</feature>
<dbReference type="NCBIfam" id="NF001669">
    <property type="entry name" value="PRK00432.1"/>
    <property type="match status" value="1"/>
</dbReference>
<dbReference type="Proteomes" id="UP000054270">
    <property type="component" value="Unassembled WGS sequence"/>
</dbReference>
<accession>A0A0D2PHS4</accession>
<evidence type="ECO:0000259" key="8">
    <source>
        <dbReference type="PROSITE" id="PS50053"/>
    </source>
</evidence>
<dbReference type="Pfam" id="PF00240">
    <property type="entry name" value="ubiquitin"/>
    <property type="match status" value="1"/>
</dbReference>
<keyword evidence="3" id="KW-1017">Isopeptide bond</keyword>
<keyword evidence="5" id="KW-0689">Ribosomal protein</keyword>
<dbReference type="InterPro" id="IPR000626">
    <property type="entry name" value="Ubiquitin-like_dom"/>
</dbReference>